<evidence type="ECO:0000313" key="1">
    <source>
        <dbReference type="EMBL" id="CAD8075020.1"/>
    </source>
</evidence>
<sequence>MNLGGRWSSSTILFSQSGSFFIAYICQLLQLQHIQYEEDADSFFPQFKSFAEFTFKFKLKKHKKLLSVKLLVLAIILDYWQFQPFQSELKLTAATANLKDIQITTAIEPATLKLPEKLHPVIFKHSLASLAILLPQFVSILQI</sequence>
<evidence type="ECO:0000313" key="2">
    <source>
        <dbReference type="Proteomes" id="UP000692954"/>
    </source>
</evidence>
<gene>
    <name evidence="1" type="ORF">PSON_ATCC_30995.1.T0330005</name>
</gene>
<dbReference type="Proteomes" id="UP000692954">
    <property type="component" value="Unassembled WGS sequence"/>
</dbReference>
<reference evidence="1" key="1">
    <citation type="submission" date="2021-01" db="EMBL/GenBank/DDBJ databases">
        <authorList>
            <consortium name="Genoscope - CEA"/>
            <person name="William W."/>
        </authorList>
    </citation>
    <scope>NUCLEOTIDE SEQUENCE</scope>
</reference>
<comment type="caution">
    <text evidence="1">The sequence shown here is derived from an EMBL/GenBank/DDBJ whole genome shotgun (WGS) entry which is preliminary data.</text>
</comment>
<protein>
    <submittedName>
        <fullName evidence="1">Uncharacterized protein</fullName>
    </submittedName>
</protein>
<name>A0A8S1M3P5_9CILI</name>
<accession>A0A8S1M3P5</accession>
<dbReference type="EMBL" id="CAJJDN010000033">
    <property type="protein sequence ID" value="CAD8075020.1"/>
    <property type="molecule type" value="Genomic_DNA"/>
</dbReference>
<proteinExistence type="predicted"/>
<keyword evidence="2" id="KW-1185">Reference proteome</keyword>
<organism evidence="1 2">
    <name type="scientific">Paramecium sonneborni</name>
    <dbReference type="NCBI Taxonomy" id="65129"/>
    <lineage>
        <taxon>Eukaryota</taxon>
        <taxon>Sar</taxon>
        <taxon>Alveolata</taxon>
        <taxon>Ciliophora</taxon>
        <taxon>Intramacronucleata</taxon>
        <taxon>Oligohymenophorea</taxon>
        <taxon>Peniculida</taxon>
        <taxon>Parameciidae</taxon>
        <taxon>Paramecium</taxon>
    </lineage>
</organism>
<dbReference type="AlphaFoldDB" id="A0A8S1M3P5"/>